<evidence type="ECO:0000256" key="5">
    <source>
        <dbReference type="ARBA" id="ARBA00022825"/>
    </source>
</evidence>
<evidence type="ECO:0000256" key="2">
    <source>
        <dbReference type="ARBA" id="ARBA00022670"/>
    </source>
</evidence>
<reference evidence="8 9" key="1">
    <citation type="submission" date="2005-12" db="EMBL/GenBank/DDBJ databases">
        <authorList>
            <person name="Moran M.A."/>
            <person name="Ferriera S."/>
            <person name="Johnson J."/>
            <person name="Kravitz S."/>
            <person name="Halpern A."/>
            <person name="Remington K."/>
            <person name="Beeson K."/>
            <person name="Tran B."/>
            <person name="Rogers Y.-H."/>
            <person name="Friedman R."/>
            <person name="Venter J.C."/>
        </authorList>
    </citation>
    <scope>NUCLEOTIDE SEQUENCE [LARGE SCALE GENOMIC DNA]</scope>
    <source>
        <strain evidence="9">ATCC BAA-591 / DSM 15170 / ISM</strain>
    </source>
</reference>
<feature type="domain" description="Peptidase S1" evidence="7">
    <location>
        <begin position="21"/>
        <end position="240"/>
    </location>
</feature>
<dbReference type="EC" id="3.4.21.-" evidence="6"/>
<dbReference type="EMBL" id="AALY01000003">
    <property type="protein sequence ID" value="EAP75375.1"/>
    <property type="molecule type" value="Genomic_DNA"/>
</dbReference>
<feature type="signal peptide" evidence="6">
    <location>
        <begin position="1"/>
        <end position="23"/>
    </location>
</feature>
<dbReference type="STRING" id="89187.ISM_09641"/>
<dbReference type="Proteomes" id="UP000005954">
    <property type="component" value="Unassembled WGS sequence"/>
</dbReference>
<sequence length="273" mass="29036">MRLRAAYLLLASLIATLPLAATAGSGLVSLTERDDIFGWEAVGKVMVGEASYCTGALIAPDLVLTAAHCVYDDEGNRHAVAEFTFRAGLRGDHFISESGVAAVAAHANYQPTKALDAENIRHDVALLRLATPIPSATASPFALARSDASDQRVSVVSFGRGRDTSLSWQRDCGVLAARDGWMAFDCNVTFGSSGAPVFLRENGRPRILSLISGGGQYEGRRISYGMDLPEVVDRLKADLRRAGTTAMAPAPATVKRLRVGQDRSGTSAKFARP</sequence>
<dbReference type="PROSITE" id="PS50240">
    <property type="entry name" value="TRYPSIN_DOM"/>
    <property type="match status" value="1"/>
</dbReference>
<comment type="similarity">
    <text evidence="1 6">Belongs to the peptidase S1B family.</text>
</comment>
<dbReference type="InterPro" id="IPR009003">
    <property type="entry name" value="Peptidase_S1_PA"/>
</dbReference>
<dbReference type="InterPro" id="IPR001254">
    <property type="entry name" value="Trypsin_dom"/>
</dbReference>
<dbReference type="SUPFAM" id="SSF50494">
    <property type="entry name" value="Trypsin-like serine proteases"/>
    <property type="match status" value="1"/>
</dbReference>
<evidence type="ECO:0000256" key="3">
    <source>
        <dbReference type="ARBA" id="ARBA00022729"/>
    </source>
</evidence>
<protein>
    <recommendedName>
        <fullName evidence="6">Serine protease</fullName>
        <ecNumber evidence="6">3.4.21.-</ecNumber>
    </recommendedName>
</protein>
<keyword evidence="4 6" id="KW-0378">Hydrolase</keyword>
<dbReference type="InterPro" id="IPR018114">
    <property type="entry name" value="TRYPSIN_HIS"/>
</dbReference>
<dbReference type="HOGENOM" id="CLU_071546_1_0_5"/>
<evidence type="ECO:0000256" key="4">
    <source>
        <dbReference type="ARBA" id="ARBA00022801"/>
    </source>
</evidence>
<dbReference type="GO" id="GO:0006508">
    <property type="term" value="P:proteolysis"/>
    <property type="evidence" value="ECO:0007669"/>
    <property type="project" value="UniProtKB-KW"/>
</dbReference>
<keyword evidence="2 6" id="KW-0645">Protease</keyword>
<comment type="caution">
    <text evidence="8">The sequence shown here is derived from an EMBL/GenBank/DDBJ whole genome shotgun (WGS) entry which is preliminary data.</text>
</comment>
<evidence type="ECO:0000313" key="8">
    <source>
        <dbReference type="EMBL" id="EAP75375.1"/>
    </source>
</evidence>
<name>A3SQG6_ROSNI</name>
<dbReference type="InterPro" id="IPR008256">
    <property type="entry name" value="Peptidase_S1B"/>
</dbReference>
<evidence type="ECO:0000313" key="9">
    <source>
        <dbReference type="Proteomes" id="UP000005954"/>
    </source>
</evidence>
<dbReference type="PRINTS" id="PR00839">
    <property type="entry name" value="V8PROTEASE"/>
</dbReference>
<dbReference type="PROSITE" id="PS00134">
    <property type="entry name" value="TRYPSIN_HIS"/>
    <property type="match status" value="1"/>
</dbReference>
<evidence type="ECO:0000259" key="7">
    <source>
        <dbReference type="PROSITE" id="PS50240"/>
    </source>
</evidence>
<proteinExistence type="inferred from homology"/>
<dbReference type="InterPro" id="IPR050966">
    <property type="entry name" value="Glutamyl_endopeptidase"/>
</dbReference>
<dbReference type="eggNOG" id="COG3591">
    <property type="taxonomic scope" value="Bacteria"/>
</dbReference>
<gene>
    <name evidence="8" type="ORF">ISM_09641</name>
</gene>
<keyword evidence="3 6" id="KW-0732">Signal</keyword>
<evidence type="ECO:0000256" key="6">
    <source>
        <dbReference type="RuleBase" id="RU004296"/>
    </source>
</evidence>
<dbReference type="PANTHER" id="PTHR15462">
    <property type="entry name" value="SERINE PROTEASE"/>
    <property type="match status" value="1"/>
</dbReference>
<keyword evidence="9" id="KW-1185">Reference proteome</keyword>
<organism evidence="8 9">
    <name type="scientific">Roseovarius nubinhibens (strain ATCC BAA-591 / DSM 15170 / ISM)</name>
    <dbReference type="NCBI Taxonomy" id="89187"/>
    <lineage>
        <taxon>Bacteria</taxon>
        <taxon>Pseudomonadati</taxon>
        <taxon>Pseudomonadota</taxon>
        <taxon>Alphaproteobacteria</taxon>
        <taxon>Rhodobacterales</taxon>
        <taxon>Roseobacteraceae</taxon>
        <taxon>Roseovarius</taxon>
    </lineage>
</organism>
<dbReference type="Pfam" id="PF13365">
    <property type="entry name" value="Trypsin_2"/>
    <property type="match status" value="1"/>
</dbReference>
<accession>A3SQG6</accession>
<dbReference type="Gene3D" id="2.40.10.10">
    <property type="entry name" value="Trypsin-like serine proteases"/>
    <property type="match status" value="2"/>
</dbReference>
<dbReference type="InterPro" id="IPR043504">
    <property type="entry name" value="Peptidase_S1_PA_chymotrypsin"/>
</dbReference>
<dbReference type="MEROPS" id="S01.260"/>
<feature type="chain" id="PRO_5006990835" description="Serine protease" evidence="6">
    <location>
        <begin position="24"/>
        <end position="273"/>
    </location>
</feature>
<dbReference type="OrthoDB" id="267336at2"/>
<evidence type="ECO:0000256" key="1">
    <source>
        <dbReference type="ARBA" id="ARBA00008764"/>
    </source>
</evidence>
<keyword evidence="5 6" id="KW-0720">Serine protease</keyword>
<dbReference type="GO" id="GO:0004252">
    <property type="term" value="F:serine-type endopeptidase activity"/>
    <property type="evidence" value="ECO:0007669"/>
    <property type="project" value="InterPro"/>
</dbReference>
<dbReference type="PANTHER" id="PTHR15462:SF8">
    <property type="entry name" value="SERINE PROTEASE"/>
    <property type="match status" value="1"/>
</dbReference>
<dbReference type="AlphaFoldDB" id="A3SQG6"/>